<feature type="chain" id="PRO_5042930438" evidence="3">
    <location>
        <begin position="24"/>
        <end position="331"/>
    </location>
</feature>
<keyword evidence="2" id="KW-1133">Transmembrane helix</keyword>
<reference evidence="4 5" key="1">
    <citation type="submission" date="2024-02" db="EMBL/GenBank/DDBJ databases">
        <title>Chromosome-scale genome assembly of the rough periwinkle Littorina saxatilis.</title>
        <authorList>
            <person name="De Jode A."/>
            <person name="Faria R."/>
            <person name="Formenti G."/>
            <person name="Sims Y."/>
            <person name="Smith T.P."/>
            <person name="Tracey A."/>
            <person name="Wood J.M.D."/>
            <person name="Zagrodzka Z.B."/>
            <person name="Johannesson K."/>
            <person name="Butlin R.K."/>
            <person name="Leder E.H."/>
        </authorList>
    </citation>
    <scope>NUCLEOTIDE SEQUENCE [LARGE SCALE GENOMIC DNA]</scope>
    <source>
        <strain evidence="4">Snail1</strain>
        <tissue evidence="4">Muscle</tissue>
    </source>
</reference>
<feature type="region of interest" description="Disordered" evidence="1">
    <location>
        <begin position="290"/>
        <end position="319"/>
    </location>
</feature>
<organism evidence="4 5">
    <name type="scientific">Littorina saxatilis</name>
    <dbReference type="NCBI Taxonomy" id="31220"/>
    <lineage>
        <taxon>Eukaryota</taxon>
        <taxon>Metazoa</taxon>
        <taxon>Spiralia</taxon>
        <taxon>Lophotrochozoa</taxon>
        <taxon>Mollusca</taxon>
        <taxon>Gastropoda</taxon>
        <taxon>Caenogastropoda</taxon>
        <taxon>Littorinimorpha</taxon>
        <taxon>Littorinoidea</taxon>
        <taxon>Littorinidae</taxon>
        <taxon>Littorina</taxon>
    </lineage>
</organism>
<protein>
    <submittedName>
        <fullName evidence="4">Uncharacterized protein</fullName>
    </submittedName>
</protein>
<gene>
    <name evidence="4" type="ORF">V1264_002674</name>
</gene>
<dbReference type="AlphaFoldDB" id="A0AAN9B3V0"/>
<feature type="transmembrane region" description="Helical" evidence="2">
    <location>
        <begin position="266"/>
        <end position="282"/>
    </location>
</feature>
<sequence>MTKIIGRYCALCNLMLFVWTVNSNPATDTSKVQVSVSTDVVFHCRLFENSIVSDISSVQIAKSLSDHTEFMIIATAIAKASFITPSGLSSFPEATASGSIDEGWLLLQIPNITQNALGIYRCAVNRNHNKLLTQIELTERLLSLAQKSVGVLYSHPPGFEISVIKKVSVICSYGCLCNQTIRVNFPVYGPMDSANQPYMNCGPTDQENRKCWISAACGKPKMRVDLNCTGLAKFSDTFECIQTEKNIFPDDNYAKPTYDMTAANTFFLWVLLPVLSIGWFVYRRHHANNTDSTKARNDNEEEENHEEDPGPESPFDIDIHNVLTPMSHPTC</sequence>
<feature type="compositionally biased region" description="Acidic residues" evidence="1">
    <location>
        <begin position="299"/>
        <end position="310"/>
    </location>
</feature>
<keyword evidence="5" id="KW-1185">Reference proteome</keyword>
<keyword evidence="3" id="KW-0732">Signal</keyword>
<name>A0AAN9B3V0_9CAEN</name>
<feature type="signal peptide" evidence="3">
    <location>
        <begin position="1"/>
        <end position="23"/>
    </location>
</feature>
<dbReference type="Proteomes" id="UP001374579">
    <property type="component" value="Unassembled WGS sequence"/>
</dbReference>
<accession>A0AAN9B3V0</accession>
<dbReference type="EMBL" id="JBAMIC010000012">
    <property type="protein sequence ID" value="KAK7098353.1"/>
    <property type="molecule type" value="Genomic_DNA"/>
</dbReference>
<evidence type="ECO:0000256" key="3">
    <source>
        <dbReference type="SAM" id="SignalP"/>
    </source>
</evidence>
<proteinExistence type="predicted"/>
<evidence type="ECO:0000313" key="4">
    <source>
        <dbReference type="EMBL" id="KAK7098353.1"/>
    </source>
</evidence>
<evidence type="ECO:0000256" key="1">
    <source>
        <dbReference type="SAM" id="MobiDB-lite"/>
    </source>
</evidence>
<keyword evidence="2" id="KW-0472">Membrane</keyword>
<evidence type="ECO:0000313" key="5">
    <source>
        <dbReference type="Proteomes" id="UP001374579"/>
    </source>
</evidence>
<keyword evidence="2" id="KW-0812">Transmembrane</keyword>
<evidence type="ECO:0000256" key="2">
    <source>
        <dbReference type="SAM" id="Phobius"/>
    </source>
</evidence>
<comment type="caution">
    <text evidence="4">The sequence shown here is derived from an EMBL/GenBank/DDBJ whole genome shotgun (WGS) entry which is preliminary data.</text>
</comment>